<organism evidence="1 2">
    <name type="scientific">Kipferlia bialata</name>
    <dbReference type="NCBI Taxonomy" id="797122"/>
    <lineage>
        <taxon>Eukaryota</taxon>
        <taxon>Metamonada</taxon>
        <taxon>Carpediemonas-like organisms</taxon>
        <taxon>Kipferlia</taxon>
    </lineage>
</organism>
<reference evidence="1 2" key="1">
    <citation type="journal article" date="2018" name="PLoS ONE">
        <title>The draft genome of Kipferlia bialata reveals reductive genome evolution in fornicate parasites.</title>
        <authorList>
            <person name="Tanifuji G."/>
            <person name="Takabayashi S."/>
            <person name="Kume K."/>
            <person name="Takagi M."/>
            <person name="Nakayama T."/>
            <person name="Kamikawa R."/>
            <person name="Inagaki Y."/>
            <person name="Hashimoto T."/>
        </authorList>
    </citation>
    <scope>NUCLEOTIDE SEQUENCE [LARGE SCALE GENOMIC DNA]</scope>
    <source>
        <strain evidence="1">NY0173</strain>
    </source>
</reference>
<comment type="caution">
    <text evidence="1">The sequence shown here is derived from an EMBL/GenBank/DDBJ whole genome shotgun (WGS) entry which is preliminary data.</text>
</comment>
<proteinExistence type="predicted"/>
<dbReference type="EMBL" id="BDIP01000014">
    <property type="protein sequence ID" value="GIQ79495.1"/>
    <property type="molecule type" value="Genomic_DNA"/>
</dbReference>
<keyword evidence="2" id="KW-1185">Reference proteome</keyword>
<dbReference type="AlphaFoldDB" id="A0A9K3CNC8"/>
<protein>
    <submittedName>
        <fullName evidence="1">Uncharacterized protein</fullName>
    </submittedName>
</protein>
<sequence length="387" mass="43325">MSKRQPWFTHCTSLPSVVPGIEIAVHATSAGKRISVAPLGCNEVMLTYTGHRGIQQWRILSLITDDNDGPSLRSIEIDGPPWGGGSTVDVQLYRVGGVVVAYGDHLLHSVTPRWCMWVCKVDVLFRGSDVESLGPYDTRRRDVMPWVEVKHVLKRTPQPRIMPVMCVDGDTLVLTGGISHPKMDTRRNKKRLRDGTWEWTLSDGWTKYQNRTPGTGFSGQIVSPDLGVSKHSNACHNIVSYCADSRRWSQETDMWSVYPETNAAYRTTCIIPIGRHHLQLTEPTHSSYGSDVSYWLRDTVSHDIVPLDPLPTDTLDPLITDDANMLGSAYALINPTTLIRVQADSTLVIELDPEVLGHEYHTSMAGCGDWAISCAHIHRKEKKQRHK</sequence>
<evidence type="ECO:0000313" key="2">
    <source>
        <dbReference type="Proteomes" id="UP000265618"/>
    </source>
</evidence>
<accession>A0A9K3CNC8</accession>
<dbReference type="Proteomes" id="UP000265618">
    <property type="component" value="Unassembled WGS sequence"/>
</dbReference>
<evidence type="ECO:0000313" key="1">
    <source>
        <dbReference type="EMBL" id="GIQ79495.1"/>
    </source>
</evidence>
<gene>
    <name evidence="1" type="ORF">KIPB_000144</name>
</gene>
<name>A0A9K3CNC8_9EUKA</name>